<sequence>MEVVCFGDDSGVNMPCKCFVVALVCFEKRGGYPLLKHGYRVLHELRRMLGWKSGELKYRSVSRLASRLGISVEQILDLIERGSAAVGAVRLHSRGNALEERIGALNMLLEDIGFEKPMLVLDHGLVPCTESKASRLLGMHVRFASSSSTPGIQLSDIVAGACYHGLRCSIDECNV</sequence>
<reference evidence="1 2" key="1">
    <citation type="journal article" date="2011" name="Stand. Genomic Sci.">
        <title>Complete genome sequence of the hyperthermophilic chemolithoautotroph Pyrolobus fumarii type strain (1A).</title>
        <authorList>
            <person name="Anderson I."/>
            <person name="Goker M."/>
            <person name="Nolan M."/>
            <person name="Lucas S."/>
            <person name="Hammon N."/>
            <person name="Deshpande S."/>
            <person name="Cheng J.F."/>
            <person name="Tapia R."/>
            <person name="Han C."/>
            <person name="Goodwin L."/>
            <person name="Pitluck S."/>
            <person name="Huntemann M."/>
            <person name="Liolios K."/>
            <person name="Ivanova N."/>
            <person name="Pagani I."/>
            <person name="Mavromatis K."/>
            <person name="Ovchinikova G."/>
            <person name="Pati A."/>
            <person name="Chen A."/>
            <person name="Palaniappan K."/>
            <person name="Land M."/>
            <person name="Hauser L."/>
            <person name="Brambilla E.M."/>
            <person name="Huber H."/>
            <person name="Yasawong M."/>
            <person name="Rohde M."/>
            <person name="Spring S."/>
            <person name="Abt B."/>
            <person name="Sikorski J."/>
            <person name="Wirth R."/>
            <person name="Detter J.C."/>
            <person name="Woyke T."/>
            <person name="Bristow J."/>
            <person name="Eisen J.A."/>
            <person name="Markowitz V."/>
            <person name="Hugenholtz P."/>
            <person name="Kyrpides N.C."/>
            <person name="Klenk H.P."/>
            <person name="Lapidus A."/>
        </authorList>
    </citation>
    <scope>NUCLEOTIDE SEQUENCE [LARGE SCALE GENOMIC DNA]</scope>
    <source>
        <strain evidence="2">DSM 11204 / 1A</strain>
    </source>
</reference>
<dbReference type="eggNOG" id="arCOG07690">
    <property type="taxonomic scope" value="Archaea"/>
</dbReference>
<accession>G0ECZ8</accession>
<organism evidence="1 2">
    <name type="scientific">Pyrolobus fumarii (strain DSM 11204 / 1A)</name>
    <dbReference type="NCBI Taxonomy" id="694429"/>
    <lineage>
        <taxon>Archaea</taxon>
        <taxon>Thermoproteota</taxon>
        <taxon>Thermoprotei</taxon>
        <taxon>Desulfurococcales</taxon>
        <taxon>Pyrodictiaceae</taxon>
        <taxon>Pyrolobus</taxon>
    </lineage>
</organism>
<dbReference type="Proteomes" id="UP000001037">
    <property type="component" value="Chromosome"/>
</dbReference>
<proteinExistence type="predicted"/>
<protein>
    <recommendedName>
        <fullName evidence="3">DUF3800 domain-containing protein</fullName>
    </recommendedName>
</protein>
<dbReference type="Pfam" id="PF12686">
    <property type="entry name" value="DUF3800"/>
    <property type="match status" value="1"/>
</dbReference>
<dbReference type="KEGG" id="pfm:Pyrfu_1865"/>
<evidence type="ECO:0008006" key="3">
    <source>
        <dbReference type="Google" id="ProtNLM"/>
    </source>
</evidence>
<keyword evidence="2" id="KW-1185">Reference proteome</keyword>
<name>G0ECZ8_PYRF1</name>
<dbReference type="InParanoid" id="G0ECZ8"/>
<dbReference type="EMBL" id="CP002838">
    <property type="protein sequence ID" value="AEM39718.1"/>
    <property type="molecule type" value="Genomic_DNA"/>
</dbReference>
<evidence type="ECO:0000313" key="2">
    <source>
        <dbReference type="Proteomes" id="UP000001037"/>
    </source>
</evidence>
<dbReference type="HOGENOM" id="CLU_1425138_0_0_2"/>
<dbReference type="AlphaFoldDB" id="G0ECZ8"/>
<evidence type="ECO:0000313" key="1">
    <source>
        <dbReference type="EMBL" id="AEM39718.1"/>
    </source>
</evidence>
<dbReference type="InterPro" id="IPR024524">
    <property type="entry name" value="DUF3800"/>
</dbReference>
<gene>
    <name evidence="1" type="ordered locus">Pyrfu_1865</name>
</gene>